<evidence type="ECO:0000313" key="2">
    <source>
        <dbReference type="Proteomes" id="UP000567067"/>
    </source>
</evidence>
<organism evidence="1 2">
    <name type="scientific">Fontibacillus solani</name>
    <dbReference type="NCBI Taxonomy" id="1572857"/>
    <lineage>
        <taxon>Bacteria</taxon>
        <taxon>Bacillati</taxon>
        <taxon>Bacillota</taxon>
        <taxon>Bacilli</taxon>
        <taxon>Bacillales</taxon>
        <taxon>Paenibacillaceae</taxon>
        <taxon>Fontibacillus</taxon>
    </lineage>
</organism>
<name>A0A7W3SPS8_9BACL</name>
<accession>A0A7W3SPS8</accession>
<keyword evidence="2" id="KW-1185">Reference proteome</keyword>
<reference evidence="1 2" key="1">
    <citation type="submission" date="2020-08" db="EMBL/GenBank/DDBJ databases">
        <title>Genomic Encyclopedia of Type Strains, Phase III (KMG-III): the genomes of soil and plant-associated and newly described type strains.</title>
        <authorList>
            <person name="Whitman W."/>
        </authorList>
    </citation>
    <scope>NUCLEOTIDE SEQUENCE [LARGE SCALE GENOMIC DNA]</scope>
    <source>
        <strain evidence="1 2">CECT 8693</strain>
    </source>
</reference>
<comment type="caution">
    <text evidence="1">The sequence shown here is derived from an EMBL/GenBank/DDBJ whole genome shotgun (WGS) entry which is preliminary data.</text>
</comment>
<dbReference type="EMBL" id="JACJIP010000001">
    <property type="protein sequence ID" value="MBA9083857.1"/>
    <property type="molecule type" value="Genomic_DNA"/>
</dbReference>
<evidence type="ECO:0000313" key="1">
    <source>
        <dbReference type="EMBL" id="MBA9083857.1"/>
    </source>
</evidence>
<dbReference type="Proteomes" id="UP000567067">
    <property type="component" value="Unassembled WGS sequence"/>
</dbReference>
<protein>
    <submittedName>
        <fullName evidence="1">Uncharacterized protein</fullName>
    </submittedName>
</protein>
<sequence>MLKLRDSTIDTDLVTIGSSAIEYIAMKESSIRGAFV</sequence>
<dbReference type="AlphaFoldDB" id="A0A7W3SPS8"/>
<gene>
    <name evidence="1" type="ORF">FHR92_000300</name>
</gene>
<proteinExistence type="predicted"/>